<dbReference type="RefSeq" id="WP_140457593.1">
    <property type="nucleotide sequence ID" value="NZ_BAABFI010000002.1"/>
</dbReference>
<keyword evidence="2" id="KW-0012">Acyltransferase</keyword>
<keyword evidence="1 5" id="KW-0808">Transferase</keyword>
<dbReference type="Gene3D" id="3.40.630.30">
    <property type="match status" value="2"/>
</dbReference>
<sequence length="332" mass="34750">MSTATSAPGTAPRLVHVAWDDPDAAVLRAAQQAELRERYGEDDIGHAMGADTVVVMVLLRDGDHTLACGALRDATADLGAGVAEIKRMYVRPSARGRGLSRTILAELERIAAERGFTRLVLETGILQPEAIGLYLSAGFLPVDNYAEYAGVVDSRCFGKDVTPAPVVRGVPGPAPVVTLVAADDPDAVALRRALLAEVAADDPADALAGADAAALDAAARATDLGATFVARVDGRAVGCVGVRRADAPWPREWAEVRRLYVAPDARRTGVASHLLRAAEDAARADGATHLLVDARVRLAPAVALVTRAGYRPVRPAGDSAAHPTTLWFARAL</sequence>
<dbReference type="EMBL" id="BONN01000001">
    <property type="protein sequence ID" value="GIG31136.1"/>
    <property type="molecule type" value="Genomic_DNA"/>
</dbReference>
<evidence type="ECO:0000256" key="2">
    <source>
        <dbReference type="ARBA" id="ARBA00023315"/>
    </source>
</evidence>
<dbReference type="Proteomes" id="UP000577956">
    <property type="component" value="Unassembled WGS sequence"/>
</dbReference>
<evidence type="ECO:0000313" key="6">
    <source>
        <dbReference type="Proteomes" id="UP000577956"/>
    </source>
</evidence>
<comment type="caution">
    <text evidence="5">The sequence shown here is derived from an EMBL/GenBank/DDBJ whole genome shotgun (WGS) entry which is preliminary data.</text>
</comment>
<dbReference type="CDD" id="cd04301">
    <property type="entry name" value="NAT_SF"/>
    <property type="match status" value="2"/>
</dbReference>
<dbReference type="InterPro" id="IPR050832">
    <property type="entry name" value="Bact_Acetyltransf"/>
</dbReference>
<dbReference type="InterPro" id="IPR016181">
    <property type="entry name" value="Acyl_CoA_acyltransferase"/>
</dbReference>
<evidence type="ECO:0000313" key="5">
    <source>
        <dbReference type="EMBL" id="NYD85857.1"/>
    </source>
</evidence>
<keyword evidence="7" id="KW-1185">Reference proteome</keyword>
<dbReference type="InterPro" id="IPR000182">
    <property type="entry name" value="GNAT_dom"/>
</dbReference>
<accession>A0A7Y9FF37</accession>
<organism evidence="5 6">
    <name type="scientific">Cellulomonas oligotrophica</name>
    <dbReference type="NCBI Taxonomy" id="931536"/>
    <lineage>
        <taxon>Bacteria</taxon>
        <taxon>Bacillati</taxon>
        <taxon>Actinomycetota</taxon>
        <taxon>Actinomycetes</taxon>
        <taxon>Micrococcales</taxon>
        <taxon>Cellulomonadaceae</taxon>
        <taxon>Cellulomonas</taxon>
    </lineage>
</organism>
<dbReference type="GO" id="GO:0016747">
    <property type="term" value="F:acyltransferase activity, transferring groups other than amino-acyl groups"/>
    <property type="evidence" value="ECO:0007669"/>
    <property type="project" value="InterPro"/>
</dbReference>
<evidence type="ECO:0000259" key="3">
    <source>
        <dbReference type="PROSITE" id="PS51186"/>
    </source>
</evidence>
<evidence type="ECO:0000313" key="7">
    <source>
        <dbReference type="Proteomes" id="UP000618382"/>
    </source>
</evidence>
<feature type="domain" description="N-acetyltransferase" evidence="3">
    <location>
        <begin position="14"/>
        <end position="162"/>
    </location>
</feature>
<proteinExistence type="predicted"/>
<gene>
    <name evidence="5" type="ORF">BKA21_001406</name>
    <name evidence="4" type="ORF">Col01nite_02950</name>
</gene>
<dbReference type="PROSITE" id="PS51186">
    <property type="entry name" value="GNAT"/>
    <property type="match status" value="2"/>
</dbReference>
<dbReference type="SUPFAM" id="SSF55729">
    <property type="entry name" value="Acyl-CoA N-acyltransferases (Nat)"/>
    <property type="match status" value="2"/>
</dbReference>
<dbReference type="Proteomes" id="UP000618382">
    <property type="component" value="Unassembled WGS sequence"/>
</dbReference>
<feature type="domain" description="N-acetyltransferase" evidence="3">
    <location>
        <begin position="174"/>
        <end position="332"/>
    </location>
</feature>
<dbReference type="PANTHER" id="PTHR43877:SF2">
    <property type="entry name" value="AMINOALKYLPHOSPHONATE N-ACETYLTRANSFERASE-RELATED"/>
    <property type="match status" value="1"/>
</dbReference>
<name>A0A7Y9FF37_9CELL</name>
<dbReference type="AlphaFoldDB" id="A0A7Y9FF37"/>
<reference evidence="5 6" key="1">
    <citation type="submission" date="2020-07" db="EMBL/GenBank/DDBJ databases">
        <title>Sequencing the genomes of 1000 actinobacteria strains.</title>
        <authorList>
            <person name="Klenk H.-P."/>
        </authorList>
    </citation>
    <scope>NUCLEOTIDE SEQUENCE [LARGE SCALE GENOMIC DNA]</scope>
    <source>
        <strain evidence="5 6">DSM 24482</strain>
    </source>
</reference>
<protein>
    <submittedName>
        <fullName evidence="5">GNAT superfamily N-acetyltransferase</fullName>
    </submittedName>
</protein>
<evidence type="ECO:0000313" key="4">
    <source>
        <dbReference type="EMBL" id="GIG31136.1"/>
    </source>
</evidence>
<evidence type="ECO:0000256" key="1">
    <source>
        <dbReference type="ARBA" id="ARBA00022679"/>
    </source>
</evidence>
<reference evidence="4 7" key="2">
    <citation type="submission" date="2021-01" db="EMBL/GenBank/DDBJ databases">
        <title>Whole genome shotgun sequence of Cellulomonas oligotrophica NBRC 109435.</title>
        <authorList>
            <person name="Komaki H."/>
            <person name="Tamura T."/>
        </authorList>
    </citation>
    <scope>NUCLEOTIDE SEQUENCE [LARGE SCALE GENOMIC DNA]</scope>
    <source>
        <strain evidence="4 7">NBRC 109435</strain>
    </source>
</reference>
<dbReference type="Pfam" id="PF00583">
    <property type="entry name" value="Acetyltransf_1"/>
    <property type="match status" value="2"/>
</dbReference>
<dbReference type="PANTHER" id="PTHR43877">
    <property type="entry name" value="AMINOALKYLPHOSPHONATE N-ACETYLTRANSFERASE-RELATED-RELATED"/>
    <property type="match status" value="1"/>
</dbReference>
<dbReference type="EMBL" id="JACCBK010000001">
    <property type="protein sequence ID" value="NYD85857.1"/>
    <property type="molecule type" value="Genomic_DNA"/>
</dbReference>